<evidence type="ECO:0000256" key="1">
    <source>
        <dbReference type="SAM" id="SignalP"/>
    </source>
</evidence>
<evidence type="ECO:0000313" key="2">
    <source>
        <dbReference type="EMBL" id="KAH0962840.1"/>
    </source>
</evidence>
<gene>
    <name evidence="2" type="ORF">HRG_05350</name>
</gene>
<keyword evidence="3" id="KW-1185">Reference proteome</keyword>
<name>A0A9P8SIP5_9HYPO</name>
<protein>
    <recommendedName>
        <fullName evidence="4">Small secreted protein</fullName>
    </recommendedName>
</protein>
<dbReference type="GeneID" id="68354479"/>
<dbReference type="Proteomes" id="UP000824596">
    <property type="component" value="Unassembled WGS sequence"/>
</dbReference>
<comment type="caution">
    <text evidence="2">The sequence shown here is derived from an EMBL/GenBank/DDBJ whole genome shotgun (WGS) entry which is preliminary data.</text>
</comment>
<reference evidence="2" key="1">
    <citation type="submission" date="2021-09" db="EMBL/GenBank/DDBJ databases">
        <title>A high-quality genome of the endoparasitic fungus Hirsutella rhossiliensis with a comparison of Hirsutella genomes reveals transposable elements contributing to genome size variation.</title>
        <authorList>
            <person name="Lin R."/>
            <person name="Jiao Y."/>
            <person name="Sun X."/>
            <person name="Ling J."/>
            <person name="Xie B."/>
            <person name="Cheng X."/>
        </authorList>
    </citation>
    <scope>NUCLEOTIDE SEQUENCE</scope>
    <source>
        <strain evidence="2">HR02</strain>
    </source>
</reference>
<dbReference type="AlphaFoldDB" id="A0A9P8SIP5"/>
<accession>A0A9P8SIP5</accession>
<keyword evidence="1" id="KW-0732">Signal</keyword>
<feature type="signal peptide" evidence="1">
    <location>
        <begin position="1"/>
        <end position="23"/>
    </location>
</feature>
<proteinExistence type="predicted"/>
<evidence type="ECO:0008006" key="4">
    <source>
        <dbReference type="Google" id="ProtNLM"/>
    </source>
</evidence>
<dbReference type="RefSeq" id="XP_044720353.1">
    <property type="nucleotide sequence ID" value="XM_044863821.1"/>
</dbReference>
<dbReference type="EMBL" id="JAIZPD010000005">
    <property type="protein sequence ID" value="KAH0962840.1"/>
    <property type="molecule type" value="Genomic_DNA"/>
</dbReference>
<organism evidence="2 3">
    <name type="scientific">Hirsutella rhossiliensis</name>
    <dbReference type="NCBI Taxonomy" id="111463"/>
    <lineage>
        <taxon>Eukaryota</taxon>
        <taxon>Fungi</taxon>
        <taxon>Dikarya</taxon>
        <taxon>Ascomycota</taxon>
        <taxon>Pezizomycotina</taxon>
        <taxon>Sordariomycetes</taxon>
        <taxon>Hypocreomycetidae</taxon>
        <taxon>Hypocreales</taxon>
        <taxon>Ophiocordycipitaceae</taxon>
        <taxon>Hirsutella</taxon>
    </lineage>
</organism>
<sequence>MHFAKTSVAALTAALLAATSASAAVVTKRDETWTLDGLHRDCAKDGSHCTWSFDIDNKAGEKAPCKHIVKSQGGKPASQSHGGPTFCGVYRLESSWDNSNGPDKAFSVIGVLDQSRKVIGFFGYDDAEVADGRVVTPDHTSVIKPFNQKSIL</sequence>
<feature type="chain" id="PRO_5040154234" description="Small secreted protein" evidence="1">
    <location>
        <begin position="24"/>
        <end position="152"/>
    </location>
</feature>
<evidence type="ECO:0000313" key="3">
    <source>
        <dbReference type="Proteomes" id="UP000824596"/>
    </source>
</evidence>
<dbReference type="OrthoDB" id="5352317at2759"/>